<protein>
    <submittedName>
        <fullName evidence="3">LysM peptidoglycan-binding domain-containing protein</fullName>
    </submittedName>
</protein>
<keyword evidence="1" id="KW-0472">Membrane</keyword>
<keyword evidence="1" id="KW-1133">Transmembrane helix</keyword>
<sequence length="122" mass="12697">MTAISLNGSGRRNAGLKLTVRGRRLVAAMLFAPIGLGIGIGISQLPAAFAGDEAVVAGGVYEQFEVHTVLAGESLWDIASDLVASHGHDTYDVRDVVSEIQRLNGLSSSSLQAGQQLALPNL</sequence>
<organism evidence="3 4">
    <name type="scientific">Gulosibacter chungangensis</name>
    <dbReference type="NCBI Taxonomy" id="979746"/>
    <lineage>
        <taxon>Bacteria</taxon>
        <taxon>Bacillati</taxon>
        <taxon>Actinomycetota</taxon>
        <taxon>Actinomycetes</taxon>
        <taxon>Micrococcales</taxon>
        <taxon>Microbacteriaceae</taxon>
        <taxon>Gulosibacter</taxon>
    </lineage>
</organism>
<dbReference type="AlphaFoldDB" id="A0A7J5B8W5"/>
<dbReference type="RefSeq" id="WP_158052815.1">
    <property type="nucleotide sequence ID" value="NZ_WBKB01000007.1"/>
</dbReference>
<evidence type="ECO:0000259" key="2">
    <source>
        <dbReference type="PROSITE" id="PS51782"/>
    </source>
</evidence>
<evidence type="ECO:0000313" key="3">
    <source>
        <dbReference type="EMBL" id="KAB1641864.1"/>
    </source>
</evidence>
<keyword evidence="1" id="KW-0812">Transmembrane</keyword>
<evidence type="ECO:0000313" key="4">
    <source>
        <dbReference type="Proteomes" id="UP000433493"/>
    </source>
</evidence>
<reference evidence="3 4" key="1">
    <citation type="submission" date="2019-09" db="EMBL/GenBank/DDBJ databases">
        <title>Phylogeny of genus Pseudoclavibacter and closely related genus.</title>
        <authorList>
            <person name="Li Y."/>
        </authorList>
    </citation>
    <scope>NUCLEOTIDE SEQUENCE [LARGE SCALE GENOMIC DNA]</scope>
    <source>
        <strain evidence="3 4">KCTC 13959</strain>
    </source>
</reference>
<comment type="caution">
    <text evidence="3">The sequence shown here is derived from an EMBL/GenBank/DDBJ whole genome shotgun (WGS) entry which is preliminary data.</text>
</comment>
<dbReference type="CDD" id="cd00118">
    <property type="entry name" value="LysM"/>
    <property type="match status" value="1"/>
</dbReference>
<name>A0A7J5B8W5_9MICO</name>
<dbReference type="Proteomes" id="UP000433493">
    <property type="component" value="Unassembled WGS sequence"/>
</dbReference>
<proteinExistence type="predicted"/>
<feature type="domain" description="LysM" evidence="2">
    <location>
        <begin position="65"/>
        <end position="119"/>
    </location>
</feature>
<dbReference type="InterPro" id="IPR018392">
    <property type="entry name" value="LysM"/>
</dbReference>
<dbReference type="Gene3D" id="3.10.350.10">
    <property type="entry name" value="LysM domain"/>
    <property type="match status" value="1"/>
</dbReference>
<evidence type="ECO:0000256" key="1">
    <source>
        <dbReference type="SAM" id="Phobius"/>
    </source>
</evidence>
<keyword evidence="4" id="KW-1185">Reference proteome</keyword>
<dbReference type="PROSITE" id="PS51782">
    <property type="entry name" value="LYSM"/>
    <property type="match status" value="1"/>
</dbReference>
<dbReference type="SUPFAM" id="SSF54106">
    <property type="entry name" value="LysM domain"/>
    <property type="match status" value="1"/>
</dbReference>
<feature type="transmembrane region" description="Helical" evidence="1">
    <location>
        <begin position="25"/>
        <end position="45"/>
    </location>
</feature>
<dbReference type="Pfam" id="PF01476">
    <property type="entry name" value="LysM"/>
    <property type="match status" value="1"/>
</dbReference>
<accession>A0A7J5B8W5</accession>
<dbReference type="InterPro" id="IPR036779">
    <property type="entry name" value="LysM_dom_sf"/>
</dbReference>
<dbReference type="OrthoDB" id="5084290at2"/>
<gene>
    <name evidence="3" type="ORF">F8O05_11080</name>
</gene>
<dbReference type="EMBL" id="WBKB01000007">
    <property type="protein sequence ID" value="KAB1641864.1"/>
    <property type="molecule type" value="Genomic_DNA"/>
</dbReference>
<dbReference type="SMART" id="SM00257">
    <property type="entry name" value="LysM"/>
    <property type="match status" value="1"/>
</dbReference>